<dbReference type="Proteomes" id="UP001597104">
    <property type="component" value="Unassembled WGS sequence"/>
</dbReference>
<evidence type="ECO:0000256" key="1">
    <source>
        <dbReference type="ARBA" id="ARBA00022552"/>
    </source>
</evidence>
<evidence type="ECO:0000256" key="2">
    <source>
        <dbReference type="ARBA" id="ARBA00022722"/>
    </source>
</evidence>
<organism evidence="7 8">
    <name type="scientific">Loigolactobacillus binensis</name>
    <dbReference type="NCBI Taxonomy" id="2559922"/>
    <lineage>
        <taxon>Bacteria</taxon>
        <taxon>Bacillati</taxon>
        <taxon>Bacillota</taxon>
        <taxon>Bacilli</taxon>
        <taxon>Lactobacillales</taxon>
        <taxon>Lactobacillaceae</taxon>
        <taxon>Loigolactobacillus</taxon>
    </lineage>
</organism>
<feature type="active site" evidence="5">
    <location>
        <position position="20"/>
    </location>
</feature>
<keyword evidence="4 5" id="KW-0378">Hydrolase</keyword>
<keyword evidence="1 5" id="KW-0698">rRNA processing</keyword>
<dbReference type="Gene3D" id="1.10.1520.10">
    <property type="entry name" value="Ribonuclease III domain"/>
    <property type="match status" value="1"/>
</dbReference>
<name>A0ABW3EE09_9LACO</name>
<keyword evidence="5" id="KW-0690">Ribosome biogenesis</keyword>
<dbReference type="InterPro" id="IPR036389">
    <property type="entry name" value="RNase_III_sf"/>
</dbReference>
<evidence type="ECO:0000313" key="8">
    <source>
        <dbReference type="Proteomes" id="UP001597104"/>
    </source>
</evidence>
<dbReference type="EC" id="3.1.26.-" evidence="5"/>
<dbReference type="SUPFAM" id="SSF69065">
    <property type="entry name" value="RNase III domain-like"/>
    <property type="match status" value="1"/>
</dbReference>
<dbReference type="EMBL" id="JBHTIO010000057">
    <property type="protein sequence ID" value="MFD0898564.1"/>
    <property type="molecule type" value="Genomic_DNA"/>
</dbReference>
<evidence type="ECO:0000313" key="7">
    <source>
        <dbReference type="EMBL" id="MFD0898564.1"/>
    </source>
</evidence>
<comment type="subcellular location">
    <subcellularLocation>
        <location evidence="5">Cytoplasm</location>
    </subcellularLocation>
</comment>
<keyword evidence="3 5" id="KW-0255">Endonuclease</keyword>
<sequence>MAETVDYQQLNGIALAYMGDASYEVYIRRHLLSKGITKPTRLQHQATHFVSAKAQAALIEAMLAQELLSATELSFYKRGRNANSHTHAKNTSVTTYRISTGFEALMGYLALSDQQQRLDELAAWCIAQVEEGKINEQIK</sequence>
<comment type="cofactor">
    <cofactor evidence="5">
        <name>Mg(2+)</name>
        <dbReference type="ChEBI" id="CHEBI:18420"/>
    </cofactor>
</comment>
<evidence type="ECO:0000259" key="6">
    <source>
        <dbReference type="Pfam" id="PF00636"/>
    </source>
</evidence>
<reference evidence="8" key="1">
    <citation type="journal article" date="2019" name="Int. J. Syst. Evol. Microbiol.">
        <title>The Global Catalogue of Microorganisms (GCM) 10K type strain sequencing project: providing services to taxonomists for standard genome sequencing and annotation.</title>
        <authorList>
            <consortium name="The Broad Institute Genomics Platform"/>
            <consortium name="The Broad Institute Genome Sequencing Center for Infectious Disease"/>
            <person name="Wu L."/>
            <person name="Ma J."/>
        </authorList>
    </citation>
    <scope>NUCLEOTIDE SEQUENCE [LARGE SCALE GENOMIC DNA]</scope>
    <source>
        <strain evidence="8">CCM 8925</strain>
    </source>
</reference>
<keyword evidence="5" id="KW-0694">RNA-binding</keyword>
<keyword evidence="5" id="KW-0699">rRNA-binding</keyword>
<dbReference type="Pfam" id="PF00636">
    <property type="entry name" value="Ribonuclease_3"/>
    <property type="match status" value="1"/>
</dbReference>
<proteinExistence type="inferred from homology"/>
<feature type="domain" description="RNase III" evidence="6">
    <location>
        <begin position="14"/>
        <end position="113"/>
    </location>
</feature>
<dbReference type="PIRSF" id="PIRSF005520">
    <property type="entry name" value="UCP005520"/>
    <property type="match status" value="1"/>
</dbReference>
<keyword evidence="5" id="KW-0460">Magnesium</keyword>
<comment type="subunit">
    <text evidence="5">Homodimer.</text>
</comment>
<evidence type="ECO:0000256" key="5">
    <source>
        <dbReference type="HAMAP-Rule" id="MF_01468"/>
    </source>
</evidence>
<dbReference type="RefSeq" id="WP_137637292.1">
    <property type="nucleotide sequence ID" value="NZ_BJDN01000007.1"/>
</dbReference>
<accession>A0ABW3EE09</accession>
<comment type="caution">
    <text evidence="7">The sequence shown here is derived from an EMBL/GenBank/DDBJ whole genome shotgun (WGS) entry which is preliminary data.</text>
</comment>
<evidence type="ECO:0000256" key="4">
    <source>
        <dbReference type="ARBA" id="ARBA00022801"/>
    </source>
</evidence>
<comment type="similarity">
    <text evidence="5">Belongs to the MrnC RNase family.</text>
</comment>
<keyword evidence="5" id="KW-0963">Cytoplasm</keyword>
<evidence type="ECO:0000256" key="3">
    <source>
        <dbReference type="ARBA" id="ARBA00022759"/>
    </source>
</evidence>
<dbReference type="HAMAP" id="MF_01468">
    <property type="entry name" value="RNase_Mini_III"/>
    <property type="match status" value="1"/>
</dbReference>
<protein>
    <recommendedName>
        <fullName evidence="5">Mini-ribonuclease 3</fullName>
        <shortName evidence="5">Mini-3</shortName>
        <shortName evidence="5">Mini-RNase 3</shortName>
        <ecNumber evidence="5">3.1.26.-</ecNumber>
    </recommendedName>
    <alternativeName>
        <fullName evidence="5">Mini-RNase III</fullName>
        <shortName evidence="5">Mini-III</shortName>
    </alternativeName>
</protein>
<comment type="function">
    <text evidence="5">Involved in correct processing of both the 5' and 3' ends of 23S rRNA precursor. Processes 30S rRNA precursor transcript even in absence of ribonuclease 3 (Rnc); Rnc processes 30S rRNA into smaller rRNA precursors.</text>
</comment>
<dbReference type="InterPro" id="IPR008226">
    <property type="entry name" value="Mini3_fam"/>
</dbReference>
<dbReference type="PANTHER" id="PTHR34276">
    <property type="entry name" value="MINI-RIBONUCLEASE 3"/>
    <property type="match status" value="1"/>
</dbReference>
<keyword evidence="2 5" id="KW-0540">Nuclease</keyword>
<gene>
    <name evidence="5" type="primary">mrnC</name>
    <name evidence="7" type="ORF">ACFQZ7_12650</name>
</gene>
<dbReference type="InterPro" id="IPR000999">
    <property type="entry name" value="RNase_III_dom"/>
</dbReference>
<dbReference type="PANTHER" id="PTHR34276:SF1">
    <property type="entry name" value="MINI-RIBONUCLEASE 3"/>
    <property type="match status" value="1"/>
</dbReference>
<keyword evidence="8" id="KW-1185">Reference proteome</keyword>